<dbReference type="HOGENOM" id="CLU_1754827_0_0_9"/>
<organism evidence="2 3">
    <name type="scientific">Acetobacterium woodii (strain ATCC 29683 / DSM 1030 / JCM 2381 / KCTC 1655 / WB1)</name>
    <dbReference type="NCBI Taxonomy" id="931626"/>
    <lineage>
        <taxon>Bacteria</taxon>
        <taxon>Bacillati</taxon>
        <taxon>Bacillota</taxon>
        <taxon>Clostridia</taxon>
        <taxon>Eubacteriales</taxon>
        <taxon>Eubacteriaceae</taxon>
        <taxon>Acetobacterium</taxon>
    </lineage>
</organism>
<dbReference type="InterPro" id="IPR016181">
    <property type="entry name" value="Acyl_CoA_acyltransferase"/>
</dbReference>
<name>H6LK34_ACEWD</name>
<dbReference type="SUPFAM" id="SSF55729">
    <property type="entry name" value="Acyl-CoA N-acyltransferases (Nat)"/>
    <property type="match status" value="1"/>
</dbReference>
<dbReference type="Proteomes" id="UP000007177">
    <property type="component" value="Chromosome"/>
</dbReference>
<dbReference type="Pfam" id="PF00583">
    <property type="entry name" value="Acetyltransf_1"/>
    <property type="match status" value="1"/>
</dbReference>
<dbReference type="eggNOG" id="COG0454">
    <property type="taxonomic scope" value="Bacteria"/>
</dbReference>
<dbReference type="AlphaFoldDB" id="H6LK34"/>
<protein>
    <recommendedName>
        <fullName evidence="1">N-acetyltransferase domain-containing protein</fullName>
    </recommendedName>
</protein>
<evidence type="ECO:0000313" key="2">
    <source>
        <dbReference type="EMBL" id="AFA49954.1"/>
    </source>
</evidence>
<evidence type="ECO:0000259" key="1">
    <source>
        <dbReference type="Pfam" id="PF00583"/>
    </source>
</evidence>
<reference evidence="2 3" key="2">
    <citation type="journal article" date="2012" name="PLoS ONE">
        <title>An ancient pathway combining carbon dioxide fixation with the generation and utilization of a sodium ion gradient for ATP synthesis.</title>
        <authorList>
            <person name="Poehlein A."/>
            <person name="Schmidt S."/>
            <person name="Kaster A.K."/>
            <person name="Goenrich M."/>
            <person name="Vollmers J."/>
            <person name="Thurmer A."/>
            <person name="Bertsch J."/>
            <person name="Schuchmann K."/>
            <person name="Voigt B."/>
            <person name="Hecker M."/>
            <person name="Daniel R."/>
            <person name="Thauer R.K."/>
            <person name="Gottschalk G."/>
            <person name="Muller V."/>
        </authorList>
    </citation>
    <scope>NUCLEOTIDE SEQUENCE [LARGE SCALE GENOMIC DNA]</scope>
    <source>
        <strain evidence="3">ATCC 29683 / DSM 1030 / JCM 2381 / KCTC 1655 / WB1</strain>
    </source>
</reference>
<evidence type="ECO:0000313" key="3">
    <source>
        <dbReference type="Proteomes" id="UP000007177"/>
    </source>
</evidence>
<proteinExistence type="predicted"/>
<dbReference type="EMBL" id="CP002987">
    <property type="protein sequence ID" value="AFA49954.1"/>
    <property type="molecule type" value="Genomic_DNA"/>
</dbReference>
<dbReference type="InterPro" id="IPR000182">
    <property type="entry name" value="GNAT_dom"/>
</dbReference>
<keyword evidence="3" id="KW-1185">Reference proteome</keyword>
<dbReference type="KEGG" id="awo:Awo_c32260"/>
<dbReference type="CDD" id="cd04301">
    <property type="entry name" value="NAT_SF"/>
    <property type="match status" value="1"/>
</dbReference>
<dbReference type="STRING" id="931626.Awo_c32260"/>
<dbReference type="GO" id="GO:0016747">
    <property type="term" value="F:acyltransferase activity, transferring groups other than amino-acyl groups"/>
    <property type="evidence" value="ECO:0007669"/>
    <property type="project" value="InterPro"/>
</dbReference>
<gene>
    <name evidence="2" type="ordered locus">Awo_c32260</name>
</gene>
<dbReference type="Gene3D" id="3.40.630.30">
    <property type="match status" value="1"/>
</dbReference>
<sequence>MAEKRFLKFKEGVITAYAEKKLVGFISFFSVMPAVHQRALLQQEYIDDNLNAEEIKPLTKEASNSVLLFDHVIDPDYRGQGISRLLVESAREYLKQKNIEGYVIENIFAFAISVKGRQILLSLGGKTMWIKDDITCLELDREIFLGLI</sequence>
<feature type="domain" description="N-acetyltransferase" evidence="1">
    <location>
        <begin position="10"/>
        <end position="101"/>
    </location>
</feature>
<accession>H6LK34</accession>
<reference evidence="3" key="1">
    <citation type="submission" date="2011-07" db="EMBL/GenBank/DDBJ databases">
        <title>Complete genome sequence of Acetobacterium woodii.</title>
        <authorList>
            <person name="Poehlein A."/>
            <person name="Schmidt S."/>
            <person name="Kaster A.-K."/>
            <person name="Goenrich M."/>
            <person name="Vollmers J."/>
            <person name="Thuermer A."/>
            <person name="Gottschalk G."/>
            <person name="Thauer R.K."/>
            <person name="Daniel R."/>
            <person name="Mueller V."/>
        </authorList>
    </citation>
    <scope>NUCLEOTIDE SEQUENCE [LARGE SCALE GENOMIC DNA]</scope>
    <source>
        <strain evidence="3">ATCC 29683 / DSM 1030 / JCM 2381 / KCTC 1655 / WB1</strain>
    </source>
</reference>